<feature type="compositionally biased region" description="Basic residues" evidence="1">
    <location>
        <begin position="32"/>
        <end position="41"/>
    </location>
</feature>
<organism evidence="2 3">
    <name type="scientific">Quercus rubra</name>
    <name type="common">Northern red oak</name>
    <name type="synonym">Quercus borealis</name>
    <dbReference type="NCBI Taxonomy" id="3512"/>
    <lineage>
        <taxon>Eukaryota</taxon>
        <taxon>Viridiplantae</taxon>
        <taxon>Streptophyta</taxon>
        <taxon>Embryophyta</taxon>
        <taxon>Tracheophyta</taxon>
        <taxon>Spermatophyta</taxon>
        <taxon>Magnoliopsida</taxon>
        <taxon>eudicotyledons</taxon>
        <taxon>Gunneridae</taxon>
        <taxon>Pentapetalae</taxon>
        <taxon>rosids</taxon>
        <taxon>fabids</taxon>
        <taxon>Fagales</taxon>
        <taxon>Fagaceae</taxon>
        <taxon>Quercus</taxon>
    </lineage>
</organism>
<name>A0AAN7FKN3_QUERU</name>
<accession>A0AAN7FKN3</accession>
<evidence type="ECO:0000256" key="1">
    <source>
        <dbReference type="SAM" id="MobiDB-lite"/>
    </source>
</evidence>
<proteinExistence type="predicted"/>
<gene>
    <name evidence="2" type="ORF">RGQ29_016597</name>
</gene>
<feature type="compositionally biased region" description="Basic and acidic residues" evidence="1">
    <location>
        <begin position="75"/>
        <end position="99"/>
    </location>
</feature>
<comment type="caution">
    <text evidence="2">The sequence shown here is derived from an EMBL/GenBank/DDBJ whole genome shotgun (WGS) entry which is preliminary data.</text>
</comment>
<evidence type="ECO:0000313" key="2">
    <source>
        <dbReference type="EMBL" id="KAK4592154.1"/>
    </source>
</evidence>
<dbReference type="EMBL" id="JAXUIC010000004">
    <property type="protein sequence ID" value="KAK4592154.1"/>
    <property type="molecule type" value="Genomic_DNA"/>
</dbReference>
<keyword evidence="3" id="KW-1185">Reference proteome</keyword>
<dbReference type="Proteomes" id="UP001324115">
    <property type="component" value="Unassembled WGS sequence"/>
</dbReference>
<dbReference type="AlphaFoldDB" id="A0AAN7FKN3"/>
<evidence type="ECO:0000313" key="3">
    <source>
        <dbReference type="Proteomes" id="UP001324115"/>
    </source>
</evidence>
<feature type="region of interest" description="Disordered" evidence="1">
    <location>
        <begin position="14"/>
        <end position="45"/>
    </location>
</feature>
<feature type="region of interest" description="Disordered" evidence="1">
    <location>
        <begin position="69"/>
        <end position="99"/>
    </location>
</feature>
<sequence length="99" mass="11158">MRWEMSFSHPYIARLSKLGGKPPSGNDSSSVHHPRSKRTRDGRRVCIPSGSDFKFLHIEITISDKFRALSPPLGKETKSGHSRISKREREANGGKDKIE</sequence>
<reference evidence="2 3" key="1">
    <citation type="journal article" date="2023" name="G3 (Bethesda)">
        <title>A haplotype-resolved chromosome-scale genome for Quercus rubra L. provides insights into the genetics of adaptive traits for red oak species.</title>
        <authorList>
            <person name="Kapoor B."/>
            <person name="Jenkins J."/>
            <person name="Schmutz J."/>
            <person name="Zhebentyayeva T."/>
            <person name="Kuelheim C."/>
            <person name="Coggeshall M."/>
            <person name="Heim C."/>
            <person name="Lasky J.R."/>
            <person name="Leites L."/>
            <person name="Islam-Faridi N."/>
            <person name="Romero-Severson J."/>
            <person name="DeLeo V.L."/>
            <person name="Lucas S.M."/>
            <person name="Lazic D."/>
            <person name="Gailing O."/>
            <person name="Carlson J."/>
            <person name="Staton M."/>
        </authorList>
    </citation>
    <scope>NUCLEOTIDE SEQUENCE [LARGE SCALE GENOMIC DNA]</scope>
    <source>
        <strain evidence="2">Pseudo-F2</strain>
    </source>
</reference>
<protein>
    <submittedName>
        <fullName evidence="2">Uncharacterized protein</fullName>
    </submittedName>
</protein>